<dbReference type="RefSeq" id="WP_038413455.1">
    <property type="nucleotide sequence ID" value="NZ_CP009455.1"/>
</dbReference>
<dbReference type="OrthoDB" id="9069044at2"/>
<name>A0A089WUC5_9PSED</name>
<feature type="domain" description="Glycosyltransferase 2-like" evidence="8">
    <location>
        <begin position="5"/>
        <end position="111"/>
    </location>
</feature>
<dbReference type="InterPro" id="IPR029044">
    <property type="entry name" value="Nucleotide-diphossugar_trans"/>
</dbReference>
<sequence>MVQLSVVVPMYNEARHIARSLAAVRRAAVRAGLSFELIVVDNGSDDDGPRIARQAGARVLSRPGLRIGALRNQGAALSRGEWLAFIDADIEVPERWLTRLLRLHREQRGEVFALDCDTPAAAPWYARAWQRRTLRSGALQQAARWLPSANLLLPRDCFEAVGGFDEGLTTGEDKDLTVRLHQAGVRLLAVREPVVLHWGFEGRWGEWLGKEMWRQGSHLHLLRSHGHSVRMLRFPLLSVAVWAVDGAAVLSAFLGYVPVALGLLLLGTLPALILSARQSLGQRDLLLGLQLWWLHWIRLHLAGIALLLSLFNRPTRRPSRG</sequence>
<evidence type="ECO:0000256" key="1">
    <source>
        <dbReference type="ARBA" id="ARBA00004236"/>
    </source>
</evidence>
<keyword evidence="6 7" id="KW-0472">Membrane</keyword>
<keyword evidence="10" id="KW-1185">Reference proteome</keyword>
<keyword evidence="7" id="KW-0812">Transmembrane</keyword>
<evidence type="ECO:0000256" key="7">
    <source>
        <dbReference type="SAM" id="Phobius"/>
    </source>
</evidence>
<dbReference type="Gene3D" id="3.90.550.10">
    <property type="entry name" value="Spore Coat Polysaccharide Biosynthesis Protein SpsA, Chain A"/>
    <property type="match status" value="1"/>
</dbReference>
<protein>
    <submittedName>
        <fullName evidence="9">Glycosyl transferase family 2</fullName>
    </submittedName>
</protein>
<gene>
    <name evidence="9" type="ORF">LK03_16765</name>
</gene>
<comment type="subcellular location">
    <subcellularLocation>
        <location evidence="1">Cell membrane</location>
    </subcellularLocation>
</comment>
<dbReference type="KEGG" id="psw:LK03_16765"/>
<dbReference type="SUPFAM" id="SSF53448">
    <property type="entry name" value="Nucleotide-diphospho-sugar transferases"/>
    <property type="match status" value="1"/>
</dbReference>
<evidence type="ECO:0000256" key="2">
    <source>
        <dbReference type="ARBA" id="ARBA00022475"/>
    </source>
</evidence>
<dbReference type="Proteomes" id="UP000029493">
    <property type="component" value="Chromosome"/>
</dbReference>
<dbReference type="Pfam" id="PF00535">
    <property type="entry name" value="Glycos_transf_2"/>
    <property type="match status" value="1"/>
</dbReference>
<keyword evidence="2" id="KW-1003">Cell membrane</keyword>
<keyword evidence="3" id="KW-0997">Cell inner membrane</keyword>
<dbReference type="PANTHER" id="PTHR43646">
    <property type="entry name" value="GLYCOSYLTRANSFERASE"/>
    <property type="match status" value="1"/>
</dbReference>
<dbReference type="EMBL" id="CP009455">
    <property type="protein sequence ID" value="AIR90819.1"/>
    <property type="molecule type" value="Genomic_DNA"/>
</dbReference>
<dbReference type="PANTHER" id="PTHR43646:SF2">
    <property type="entry name" value="GLYCOSYLTRANSFERASE 2-LIKE DOMAIN-CONTAINING PROTEIN"/>
    <property type="match status" value="1"/>
</dbReference>
<feature type="transmembrane region" description="Helical" evidence="7">
    <location>
        <begin position="240"/>
        <end position="273"/>
    </location>
</feature>
<evidence type="ECO:0000256" key="6">
    <source>
        <dbReference type="ARBA" id="ARBA00023136"/>
    </source>
</evidence>
<evidence type="ECO:0000256" key="3">
    <source>
        <dbReference type="ARBA" id="ARBA00022519"/>
    </source>
</evidence>
<evidence type="ECO:0000313" key="9">
    <source>
        <dbReference type="EMBL" id="AIR90819.1"/>
    </source>
</evidence>
<reference evidence="9 10" key="1">
    <citation type="submission" date="2014-09" db="EMBL/GenBank/DDBJ databases">
        <authorList>
            <person name="Chan K.-G."/>
        </authorList>
    </citation>
    <scope>NUCLEOTIDE SEQUENCE [LARGE SCALE GENOMIC DNA]</scope>
    <source>
        <strain evidence="9 10">ND07</strain>
    </source>
</reference>
<keyword evidence="4" id="KW-0328">Glycosyltransferase</keyword>
<keyword evidence="5 9" id="KW-0808">Transferase</keyword>
<evidence type="ECO:0000313" key="10">
    <source>
        <dbReference type="Proteomes" id="UP000029493"/>
    </source>
</evidence>
<dbReference type="eggNOG" id="COG1216">
    <property type="taxonomic scope" value="Bacteria"/>
</dbReference>
<dbReference type="GO" id="GO:0005886">
    <property type="term" value="C:plasma membrane"/>
    <property type="evidence" value="ECO:0007669"/>
    <property type="project" value="UniProtKB-SubCell"/>
</dbReference>
<accession>A0A089WUC5</accession>
<dbReference type="STRING" id="157783.LK03_16765"/>
<organism evidence="9 10">
    <name type="scientific">Pseudomonas cremoricolorata</name>
    <dbReference type="NCBI Taxonomy" id="157783"/>
    <lineage>
        <taxon>Bacteria</taxon>
        <taxon>Pseudomonadati</taxon>
        <taxon>Pseudomonadota</taxon>
        <taxon>Gammaproteobacteria</taxon>
        <taxon>Pseudomonadales</taxon>
        <taxon>Pseudomonadaceae</taxon>
        <taxon>Pseudomonas</taxon>
    </lineage>
</organism>
<evidence type="ECO:0000259" key="8">
    <source>
        <dbReference type="Pfam" id="PF00535"/>
    </source>
</evidence>
<dbReference type="InterPro" id="IPR001173">
    <property type="entry name" value="Glyco_trans_2-like"/>
</dbReference>
<proteinExistence type="predicted"/>
<evidence type="ECO:0000256" key="5">
    <source>
        <dbReference type="ARBA" id="ARBA00022679"/>
    </source>
</evidence>
<keyword evidence="7" id="KW-1133">Transmembrane helix</keyword>
<feature type="transmembrane region" description="Helical" evidence="7">
    <location>
        <begin position="293"/>
        <end position="311"/>
    </location>
</feature>
<evidence type="ECO:0000256" key="4">
    <source>
        <dbReference type="ARBA" id="ARBA00022676"/>
    </source>
</evidence>
<dbReference type="AlphaFoldDB" id="A0A089WUC5"/>
<dbReference type="GO" id="GO:0016757">
    <property type="term" value="F:glycosyltransferase activity"/>
    <property type="evidence" value="ECO:0007669"/>
    <property type="project" value="UniProtKB-KW"/>
</dbReference>